<reference evidence="9" key="1">
    <citation type="journal article" date="2017" name="Genome Announc.">
        <title>Draft Genome Sequence of Terrimicrobium sacchariphilum NM-5T, a Facultative Anaerobic Soil Bacterium of the Class Spartobacteria.</title>
        <authorList>
            <person name="Qiu Y.L."/>
            <person name="Tourlousse D.M."/>
            <person name="Matsuura N."/>
            <person name="Ohashi A."/>
            <person name="Sekiguchi Y."/>
        </authorList>
    </citation>
    <scope>NUCLEOTIDE SEQUENCE [LARGE SCALE GENOMIC DNA]</scope>
    <source>
        <strain evidence="9">NM-5</strain>
    </source>
</reference>
<dbReference type="Pfam" id="PF00158">
    <property type="entry name" value="Sigma54_activat"/>
    <property type="match status" value="1"/>
</dbReference>
<dbReference type="GO" id="GO:0005524">
    <property type="term" value="F:ATP binding"/>
    <property type="evidence" value="ECO:0007669"/>
    <property type="project" value="UniProtKB-KW"/>
</dbReference>
<dbReference type="SUPFAM" id="SSF52540">
    <property type="entry name" value="P-loop containing nucleoside triphosphate hydrolases"/>
    <property type="match status" value="1"/>
</dbReference>
<evidence type="ECO:0000256" key="5">
    <source>
        <dbReference type="PROSITE-ProRule" id="PRU00169"/>
    </source>
</evidence>
<dbReference type="GO" id="GO:0000160">
    <property type="term" value="P:phosphorelay signal transduction system"/>
    <property type="evidence" value="ECO:0007669"/>
    <property type="project" value="InterPro"/>
</dbReference>
<dbReference type="Pfam" id="PF00072">
    <property type="entry name" value="Response_reg"/>
    <property type="match status" value="1"/>
</dbReference>
<evidence type="ECO:0000256" key="2">
    <source>
        <dbReference type="ARBA" id="ARBA00022840"/>
    </source>
</evidence>
<keyword evidence="9" id="KW-1185">Reference proteome</keyword>
<dbReference type="InterPro" id="IPR025662">
    <property type="entry name" value="Sigma_54_int_dom_ATP-bd_1"/>
</dbReference>
<evidence type="ECO:0000259" key="6">
    <source>
        <dbReference type="PROSITE" id="PS50045"/>
    </source>
</evidence>
<dbReference type="InterPro" id="IPR003593">
    <property type="entry name" value="AAA+_ATPase"/>
</dbReference>
<dbReference type="PROSITE" id="PS50045">
    <property type="entry name" value="SIGMA54_INTERACT_4"/>
    <property type="match status" value="1"/>
</dbReference>
<dbReference type="InterPro" id="IPR009057">
    <property type="entry name" value="Homeodomain-like_sf"/>
</dbReference>
<dbReference type="PROSITE" id="PS00688">
    <property type="entry name" value="SIGMA54_INTERACT_3"/>
    <property type="match status" value="1"/>
</dbReference>
<dbReference type="Proteomes" id="UP000076023">
    <property type="component" value="Unassembled WGS sequence"/>
</dbReference>
<evidence type="ECO:0000313" key="9">
    <source>
        <dbReference type="Proteomes" id="UP000076023"/>
    </source>
</evidence>
<dbReference type="InterPro" id="IPR011006">
    <property type="entry name" value="CheY-like_superfamily"/>
</dbReference>
<dbReference type="GO" id="GO:0006355">
    <property type="term" value="P:regulation of DNA-templated transcription"/>
    <property type="evidence" value="ECO:0007669"/>
    <property type="project" value="InterPro"/>
</dbReference>
<dbReference type="InterPro" id="IPR002078">
    <property type="entry name" value="Sigma_54_int"/>
</dbReference>
<evidence type="ECO:0000256" key="1">
    <source>
        <dbReference type="ARBA" id="ARBA00022741"/>
    </source>
</evidence>
<dbReference type="OrthoDB" id="9802354at2"/>
<keyword evidence="2" id="KW-0067">ATP-binding</keyword>
<keyword evidence="3" id="KW-0805">Transcription regulation</keyword>
<protein>
    <submittedName>
        <fullName evidence="8">Two-component system, NtrC family</fullName>
    </submittedName>
</protein>
<dbReference type="Gene3D" id="3.40.50.300">
    <property type="entry name" value="P-loop containing nucleotide triphosphate hydrolases"/>
    <property type="match status" value="1"/>
</dbReference>
<evidence type="ECO:0000256" key="3">
    <source>
        <dbReference type="ARBA" id="ARBA00023015"/>
    </source>
</evidence>
<comment type="caution">
    <text evidence="5">Lacks conserved residue(s) required for the propagation of feature annotation.</text>
</comment>
<evidence type="ECO:0000256" key="4">
    <source>
        <dbReference type="ARBA" id="ARBA00023163"/>
    </source>
</evidence>
<feature type="domain" description="Sigma-54 factor interaction" evidence="6">
    <location>
        <begin position="138"/>
        <end position="366"/>
    </location>
</feature>
<dbReference type="PROSITE" id="PS00675">
    <property type="entry name" value="SIGMA54_INTERACT_1"/>
    <property type="match status" value="1"/>
</dbReference>
<dbReference type="RefSeq" id="WP_075077728.1">
    <property type="nucleotide sequence ID" value="NZ_BDCO01000002.1"/>
</dbReference>
<sequence>MSAGKARSRSNVLIVDDVPDFLKETSAVLRAHFGVTVCSSPLRGLRLIKQGGIDLLITTLVMRELDGLEVIRRVRGSGSALPIIMVTGFGNENTAIEATRVGATDYLTKPVEPEELIARVRRALTYADVQEEVDEPLVLSQDTTMLEVIEVCRRVARSPSRVLILGETGTGKELFARMLHARSQRAREPFVDVNCAAIPPNLLESELFGHERGAFTGATERRVGRFEEAGEGTLFLDEIGELGIAMQSKLLRVLQTGDFSRVGGSRNLRSQARVIAATNRDLNQEVQAGRFRADLYYRLNVVTLEVPPLRQRFGDIPILVRHFSRKFTQPDHQPLGFSSEAMQRLCAYGWPGNVRELEHLIERLSVLVTRGEVRLSDLPTHFQGLAEAAPVSPIPTNRPYHEALREFQRTYFQNLIAATHGNLAAAARQAGMDRSQFFRKVQSLRLITNS</sequence>
<dbReference type="SUPFAM" id="SSF46689">
    <property type="entry name" value="Homeodomain-like"/>
    <property type="match status" value="1"/>
</dbReference>
<dbReference type="AlphaFoldDB" id="A0A146G4A2"/>
<dbReference type="InterPro" id="IPR058031">
    <property type="entry name" value="AAA_lid_NorR"/>
</dbReference>
<dbReference type="PROSITE" id="PS50110">
    <property type="entry name" value="RESPONSE_REGULATORY"/>
    <property type="match status" value="1"/>
</dbReference>
<dbReference type="InterPro" id="IPR027417">
    <property type="entry name" value="P-loop_NTPase"/>
</dbReference>
<dbReference type="InterPro" id="IPR025944">
    <property type="entry name" value="Sigma_54_int_dom_CS"/>
</dbReference>
<keyword evidence="4" id="KW-0804">Transcription</keyword>
<dbReference type="Gene3D" id="3.40.50.2300">
    <property type="match status" value="1"/>
</dbReference>
<accession>A0A146G4A2</accession>
<dbReference type="PANTHER" id="PTHR32071">
    <property type="entry name" value="TRANSCRIPTIONAL REGULATORY PROTEIN"/>
    <property type="match status" value="1"/>
</dbReference>
<dbReference type="STRING" id="690879.TSACC_2248"/>
<proteinExistence type="predicted"/>
<evidence type="ECO:0000313" key="8">
    <source>
        <dbReference type="EMBL" id="GAT31854.1"/>
    </source>
</evidence>
<dbReference type="SMART" id="SM00382">
    <property type="entry name" value="AAA"/>
    <property type="match status" value="1"/>
</dbReference>
<gene>
    <name evidence="8" type="ORF">TSACC_2248</name>
</gene>
<dbReference type="InterPro" id="IPR001789">
    <property type="entry name" value="Sig_transdc_resp-reg_receiver"/>
</dbReference>
<dbReference type="Gene3D" id="1.10.8.60">
    <property type="match status" value="1"/>
</dbReference>
<dbReference type="Pfam" id="PF25601">
    <property type="entry name" value="AAA_lid_14"/>
    <property type="match status" value="1"/>
</dbReference>
<organism evidence="8 9">
    <name type="scientific">Terrimicrobium sacchariphilum</name>
    <dbReference type="NCBI Taxonomy" id="690879"/>
    <lineage>
        <taxon>Bacteria</taxon>
        <taxon>Pseudomonadati</taxon>
        <taxon>Verrucomicrobiota</taxon>
        <taxon>Terrimicrobiia</taxon>
        <taxon>Terrimicrobiales</taxon>
        <taxon>Terrimicrobiaceae</taxon>
        <taxon>Terrimicrobium</taxon>
    </lineage>
</organism>
<dbReference type="SUPFAM" id="SSF52172">
    <property type="entry name" value="CheY-like"/>
    <property type="match status" value="1"/>
</dbReference>
<dbReference type="CDD" id="cd00009">
    <property type="entry name" value="AAA"/>
    <property type="match status" value="1"/>
</dbReference>
<dbReference type="SMART" id="SM00448">
    <property type="entry name" value="REC"/>
    <property type="match status" value="1"/>
</dbReference>
<feature type="domain" description="Response regulatory" evidence="7">
    <location>
        <begin position="11"/>
        <end position="124"/>
    </location>
</feature>
<keyword evidence="1" id="KW-0547">Nucleotide-binding</keyword>
<dbReference type="PANTHER" id="PTHR32071:SF122">
    <property type="entry name" value="SIGMA FACTOR"/>
    <property type="match status" value="1"/>
</dbReference>
<comment type="caution">
    <text evidence="8">The sequence shown here is derived from an EMBL/GenBank/DDBJ whole genome shotgun (WGS) entry which is preliminary data.</text>
</comment>
<dbReference type="InParanoid" id="A0A146G4A2"/>
<evidence type="ECO:0000259" key="7">
    <source>
        <dbReference type="PROSITE" id="PS50110"/>
    </source>
</evidence>
<dbReference type="EMBL" id="BDCO01000002">
    <property type="protein sequence ID" value="GAT31854.1"/>
    <property type="molecule type" value="Genomic_DNA"/>
</dbReference>
<dbReference type="Gene3D" id="1.10.10.60">
    <property type="entry name" value="Homeodomain-like"/>
    <property type="match status" value="1"/>
</dbReference>
<name>A0A146G4A2_TERSA</name>
<dbReference type="FunFam" id="3.40.50.300:FF:000006">
    <property type="entry name" value="DNA-binding transcriptional regulator NtrC"/>
    <property type="match status" value="1"/>
</dbReference>